<dbReference type="EMBL" id="CP062229">
    <property type="protein sequence ID" value="UVC16876.1"/>
    <property type="molecule type" value="Genomic_DNA"/>
</dbReference>
<protein>
    <submittedName>
        <fullName evidence="2">Uncharacterized protein</fullName>
    </submittedName>
</protein>
<feature type="transmembrane region" description="Helical" evidence="1">
    <location>
        <begin position="16"/>
        <end position="35"/>
    </location>
</feature>
<evidence type="ECO:0000313" key="3">
    <source>
        <dbReference type="Proteomes" id="UP001058098"/>
    </source>
</evidence>
<sequence length="71" mass="7713">MTAESGRTEGREGTPALVFIAAFFLVPANFCCIAAHQKPLHTILNLDACQIFLKHAEMLTGIGQRSGRRNA</sequence>
<accession>A0ABY5R072</accession>
<dbReference type="RefSeq" id="WP_258121762.1">
    <property type="nucleotide sequence ID" value="NZ_CP062229.1"/>
</dbReference>
<evidence type="ECO:0000256" key="1">
    <source>
        <dbReference type="SAM" id="Phobius"/>
    </source>
</evidence>
<organism evidence="2 3">
    <name type="scientific">Mesorhizobium onobrychidis</name>
    <dbReference type="NCBI Taxonomy" id="2775404"/>
    <lineage>
        <taxon>Bacteria</taxon>
        <taxon>Pseudomonadati</taxon>
        <taxon>Pseudomonadota</taxon>
        <taxon>Alphaproteobacteria</taxon>
        <taxon>Hyphomicrobiales</taxon>
        <taxon>Phyllobacteriaceae</taxon>
        <taxon>Mesorhizobium</taxon>
    </lineage>
</organism>
<proteinExistence type="predicted"/>
<keyword evidence="3" id="KW-1185">Reference proteome</keyword>
<keyword evidence="1" id="KW-1133">Transmembrane helix</keyword>
<dbReference type="Proteomes" id="UP001058098">
    <property type="component" value="Chromosome"/>
</dbReference>
<gene>
    <name evidence="2" type="ORF">IHQ72_06920</name>
</gene>
<keyword evidence="1" id="KW-0472">Membrane</keyword>
<keyword evidence="1" id="KW-0812">Transmembrane</keyword>
<evidence type="ECO:0000313" key="2">
    <source>
        <dbReference type="EMBL" id="UVC16876.1"/>
    </source>
</evidence>
<name>A0ABY5R072_9HYPH</name>
<reference evidence="2" key="1">
    <citation type="submission" date="2020-09" db="EMBL/GenBank/DDBJ databases">
        <title>Rhizobia associated with sainfoin plants.</title>
        <authorList>
            <person name="Asharfi S."/>
            <person name="Kuzmanovic N."/>
            <person name="Bunk B."/>
            <person name="Sproeer C."/>
            <person name="Becker M."/>
            <person name="Thuenen T."/>
        </authorList>
    </citation>
    <scope>NUCLEOTIDE SEQUENCE</scope>
    <source>
        <strain evidence="2">OM4</strain>
    </source>
</reference>